<proteinExistence type="predicted"/>
<feature type="transmembrane region" description="Helical" evidence="5">
    <location>
        <begin position="70"/>
        <end position="92"/>
    </location>
</feature>
<evidence type="ECO:0000313" key="7">
    <source>
        <dbReference type="EnsemblMetazoa" id="CJA16263.1"/>
    </source>
</evidence>
<evidence type="ECO:0000256" key="3">
    <source>
        <dbReference type="ARBA" id="ARBA00022989"/>
    </source>
</evidence>
<dbReference type="PROSITE" id="PS00216">
    <property type="entry name" value="SUGAR_TRANSPORT_1"/>
    <property type="match status" value="1"/>
</dbReference>
<keyword evidence="3 5" id="KW-1133">Transmembrane helix</keyword>
<organism evidence="7 8">
    <name type="scientific">Caenorhabditis japonica</name>
    <dbReference type="NCBI Taxonomy" id="281687"/>
    <lineage>
        <taxon>Eukaryota</taxon>
        <taxon>Metazoa</taxon>
        <taxon>Ecdysozoa</taxon>
        <taxon>Nematoda</taxon>
        <taxon>Chromadorea</taxon>
        <taxon>Rhabditida</taxon>
        <taxon>Rhabditina</taxon>
        <taxon>Rhabditomorpha</taxon>
        <taxon>Rhabditoidea</taxon>
        <taxon>Rhabditidae</taxon>
        <taxon>Peloderinae</taxon>
        <taxon>Caenorhabditis</taxon>
    </lineage>
</organism>
<dbReference type="GO" id="GO:0022857">
    <property type="term" value="F:transmembrane transporter activity"/>
    <property type="evidence" value="ECO:0007669"/>
    <property type="project" value="InterPro"/>
</dbReference>
<evidence type="ECO:0000313" key="8">
    <source>
        <dbReference type="Proteomes" id="UP000005237"/>
    </source>
</evidence>
<dbReference type="InterPro" id="IPR020846">
    <property type="entry name" value="MFS_dom"/>
</dbReference>
<dbReference type="InterPro" id="IPR036259">
    <property type="entry name" value="MFS_trans_sf"/>
</dbReference>
<dbReference type="EnsemblMetazoa" id="CJA16263.1">
    <property type="protein sequence ID" value="CJA16263.1"/>
    <property type="gene ID" value="WBGene00135467"/>
</dbReference>
<evidence type="ECO:0000256" key="5">
    <source>
        <dbReference type="SAM" id="Phobius"/>
    </source>
</evidence>
<dbReference type="Proteomes" id="UP000005237">
    <property type="component" value="Unassembled WGS sequence"/>
</dbReference>
<reference evidence="7" key="2">
    <citation type="submission" date="2022-06" db="UniProtKB">
        <authorList>
            <consortium name="EnsemblMetazoa"/>
        </authorList>
    </citation>
    <scope>IDENTIFICATION</scope>
    <source>
        <strain evidence="7">DF5081</strain>
    </source>
</reference>
<dbReference type="GO" id="GO:0016020">
    <property type="term" value="C:membrane"/>
    <property type="evidence" value="ECO:0007669"/>
    <property type="project" value="UniProtKB-SubCell"/>
</dbReference>
<dbReference type="PANTHER" id="PTHR24064">
    <property type="entry name" value="SOLUTE CARRIER FAMILY 22 MEMBER"/>
    <property type="match status" value="1"/>
</dbReference>
<dbReference type="Pfam" id="PF00083">
    <property type="entry name" value="Sugar_tr"/>
    <property type="match status" value="1"/>
</dbReference>
<name>A0A8R1DZS0_CAEJA</name>
<protein>
    <submittedName>
        <fullName evidence="7">MFS domain-containing protein</fullName>
    </submittedName>
</protein>
<keyword evidence="4 5" id="KW-0472">Membrane</keyword>
<feature type="transmembrane region" description="Helical" evidence="5">
    <location>
        <begin position="98"/>
        <end position="117"/>
    </location>
</feature>
<dbReference type="SUPFAM" id="SSF103473">
    <property type="entry name" value="MFS general substrate transporter"/>
    <property type="match status" value="1"/>
</dbReference>
<comment type="subcellular location">
    <subcellularLocation>
        <location evidence="1">Membrane</location>
        <topology evidence="1">Multi-pass membrane protein</topology>
    </subcellularLocation>
</comment>
<dbReference type="InterPro" id="IPR005828">
    <property type="entry name" value="MFS_sugar_transport-like"/>
</dbReference>
<evidence type="ECO:0000259" key="6">
    <source>
        <dbReference type="PROSITE" id="PS50850"/>
    </source>
</evidence>
<sequence>MSILADRYGRKPIIVATAVSAFLANAAAAFSPNYIVFLILRAIVGASSDTYLSVGSVATCEYISEKARAWITVVYNIAWTLGMLWTLLVTVVTDDWRWRYFITVFPGIYAFALFCFLPESP</sequence>
<keyword evidence="8" id="KW-1185">Reference proteome</keyword>
<feature type="domain" description="Major facilitator superfamily (MFS) profile" evidence="6">
    <location>
        <begin position="1"/>
        <end position="121"/>
    </location>
</feature>
<evidence type="ECO:0000256" key="1">
    <source>
        <dbReference type="ARBA" id="ARBA00004141"/>
    </source>
</evidence>
<evidence type="ECO:0000256" key="4">
    <source>
        <dbReference type="ARBA" id="ARBA00023136"/>
    </source>
</evidence>
<evidence type="ECO:0000256" key="2">
    <source>
        <dbReference type="ARBA" id="ARBA00022692"/>
    </source>
</evidence>
<dbReference type="AlphaFoldDB" id="A0A8R1DZS0"/>
<accession>A0A8R1DZS0</accession>
<reference evidence="8" key="1">
    <citation type="submission" date="2010-08" db="EMBL/GenBank/DDBJ databases">
        <authorList>
            <consortium name="Caenorhabditis japonica Sequencing Consortium"/>
            <person name="Wilson R.K."/>
        </authorList>
    </citation>
    <scope>NUCLEOTIDE SEQUENCE [LARGE SCALE GENOMIC DNA]</scope>
    <source>
        <strain evidence="8">DF5081</strain>
    </source>
</reference>
<keyword evidence="2 5" id="KW-0812">Transmembrane</keyword>
<dbReference type="Gene3D" id="1.20.1250.20">
    <property type="entry name" value="MFS general substrate transporter like domains"/>
    <property type="match status" value="1"/>
</dbReference>
<dbReference type="PROSITE" id="PS50850">
    <property type="entry name" value="MFS"/>
    <property type="match status" value="1"/>
</dbReference>
<dbReference type="InterPro" id="IPR005829">
    <property type="entry name" value="Sugar_transporter_CS"/>
</dbReference>